<accession>A0ACB8TTL7</accession>
<name>A0ACB8TTL7_9APHY</name>
<reference evidence="1" key="1">
    <citation type="journal article" date="2021" name="Environ. Microbiol.">
        <title>Gene family expansions and transcriptome signatures uncover fungal adaptations to wood decay.</title>
        <authorList>
            <person name="Hage H."/>
            <person name="Miyauchi S."/>
            <person name="Viragh M."/>
            <person name="Drula E."/>
            <person name="Min B."/>
            <person name="Chaduli D."/>
            <person name="Navarro D."/>
            <person name="Favel A."/>
            <person name="Norest M."/>
            <person name="Lesage-Meessen L."/>
            <person name="Balint B."/>
            <person name="Merenyi Z."/>
            <person name="de Eugenio L."/>
            <person name="Morin E."/>
            <person name="Martinez A.T."/>
            <person name="Baldrian P."/>
            <person name="Stursova M."/>
            <person name="Martinez M.J."/>
            <person name="Novotny C."/>
            <person name="Magnuson J.K."/>
            <person name="Spatafora J.W."/>
            <person name="Maurice S."/>
            <person name="Pangilinan J."/>
            <person name="Andreopoulos W."/>
            <person name="LaButti K."/>
            <person name="Hundley H."/>
            <person name="Na H."/>
            <person name="Kuo A."/>
            <person name="Barry K."/>
            <person name="Lipzen A."/>
            <person name="Henrissat B."/>
            <person name="Riley R."/>
            <person name="Ahrendt S."/>
            <person name="Nagy L.G."/>
            <person name="Grigoriev I.V."/>
            <person name="Martin F."/>
            <person name="Rosso M.N."/>
        </authorList>
    </citation>
    <scope>NUCLEOTIDE SEQUENCE</scope>
    <source>
        <strain evidence="1">CBS 384.51</strain>
    </source>
</reference>
<proteinExistence type="predicted"/>
<evidence type="ECO:0000313" key="1">
    <source>
        <dbReference type="EMBL" id="KAI0085214.1"/>
    </source>
</evidence>
<sequence>MDTLRRTFKPRRKPTPLVETKRTSRRFRDSVHVIPTPGVEARRPEEWPLTWKVFGLAALMIVIGIAVEIALAISNENQGFPIPQRNIFAFTHVQVSFLTSFFPTMFILPLSLLWNVSDYVLRWYQPYIVLSEGNARAEESLMMDYIMNNRVMTLLKVTKRRQYIIYFSMVTALASDLFQPLAGGLLSVKAVYTDKPITVQGTTTLGLIPDFKSLNAFLAAAGFTEAAAFQGLPDPPFVDAGWASAQFVAEGSGTMSSVSADTTGIRTKANCAAPSSMPKVDTSNPANFSVTASLVDGCSSVVTFDPTSAEQQYGTAPANLASCGLAPDFPQQFAPVMFWFYHNNTQNQPQAGAVICRPTLELFNIVATVGLPNNNLSVTIKDTYTAPNTVSGGTLNGKIFNAVLFGDLPGNDKFIQARATAVGSQIPGAIFRFASQDPTSLQQSFDALDGFVNLTSQIYTQHLSVTAKTVYFIPGNQTLSGRLTSLEERLIMDKFAGHALAAILLVVGFIGIAFHIAHRQVRRRLHLTAHPGTIASIVALTSHSGFGELLFPFDDKQTIRAKLNNLRFSLDRRTGAIVADEIEDGDEVALNTMNDPYLNNSNEGSKMDLSRVESRAPLLTDSAGASMYHGSSPPSPPQHGLPYEVEPLVLDHSRQV</sequence>
<evidence type="ECO:0000313" key="2">
    <source>
        <dbReference type="Proteomes" id="UP001055072"/>
    </source>
</evidence>
<dbReference type="Proteomes" id="UP001055072">
    <property type="component" value="Unassembled WGS sequence"/>
</dbReference>
<organism evidence="1 2">
    <name type="scientific">Irpex rosettiformis</name>
    <dbReference type="NCBI Taxonomy" id="378272"/>
    <lineage>
        <taxon>Eukaryota</taxon>
        <taxon>Fungi</taxon>
        <taxon>Dikarya</taxon>
        <taxon>Basidiomycota</taxon>
        <taxon>Agaricomycotina</taxon>
        <taxon>Agaricomycetes</taxon>
        <taxon>Polyporales</taxon>
        <taxon>Irpicaceae</taxon>
        <taxon>Irpex</taxon>
    </lineage>
</organism>
<comment type="caution">
    <text evidence="1">The sequence shown here is derived from an EMBL/GenBank/DDBJ whole genome shotgun (WGS) entry which is preliminary data.</text>
</comment>
<keyword evidence="2" id="KW-1185">Reference proteome</keyword>
<gene>
    <name evidence="1" type="ORF">BDY19DRAFT_453229</name>
</gene>
<dbReference type="EMBL" id="MU274933">
    <property type="protein sequence ID" value="KAI0085214.1"/>
    <property type="molecule type" value="Genomic_DNA"/>
</dbReference>
<protein>
    <submittedName>
        <fullName evidence="1">Uncharacterized protein</fullName>
    </submittedName>
</protein>